<organism evidence="1">
    <name type="scientific">Arundo donax</name>
    <name type="common">Giant reed</name>
    <name type="synonym">Donax arundinaceus</name>
    <dbReference type="NCBI Taxonomy" id="35708"/>
    <lineage>
        <taxon>Eukaryota</taxon>
        <taxon>Viridiplantae</taxon>
        <taxon>Streptophyta</taxon>
        <taxon>Embryophyta</taxon>
        <taxon>Tracheophyta</taxon>
        <taxon>Spermatophyta</taxon>
        <taxon>Magnoliopsida</taxon>
        <taxon>Liliopsida</taxon>
        <taxon>Poales</taxon>
        <taxon>Poaceae</taxon>
        <taxon>PACMAD clade</taxon>
        <taxon>Arundinoideae</taxon>
        <taxon>Arundineae</taxon>
        <taxon>Arundo</taxon>
    </lineage>
</organism>
<dbReference type="AlphaFoldDB" id="A0A0A8ZS63"/>
<reference evidence="1" key="2">
    <citation type="journal article" date="2015" name="Data Brief">
        <title>Shoot transcriptome of the giant reed, Arundo donax.</title>
        <authorList>
            <person name="Barrero R.A."/>
            <person name="Guerrero F.D."/>
            <person name="Moolhuijzen P."/>
            <person name="Goolsby J.A."/>
            <person name="Tidwell J."/>
            <person name="Bellgard S.E."/>
            <person name="Bellgard M.I."/>
        </authorList>
    </citation>
    <scope>NUCLEOTIDE SEQUENCE</scope>
    <source>
        <tissue evidence="1">Shoot tissue taken approximately 20 cm above the soil surface</tissue>
    </source>
</reference>
<sequence>MCFPVIELHHLFKRYASMQLTEQNRTGSKLLQIFKI</sequence>
<dbReference type="EMBL" id="GBRH01256284">
    <property type="protein sequence ID" value="JAD41611.1"/>
    <property type="molecule type" value="Transcribed_RNA"/>
</dbReference>
<accession>A0A0A8ZS63</accession>
<protein>
    <submittedName>
        <fullName evidence="1">Uncharacterized protein</fullName>
    </submittedName>
</protein>
<reference evidence="1" key="1">
    <citation type="submission" date="2014-09" db="EMBL/GenBank/DDBJ databases">
        <authorList>
            <person name="Magalhaes I.L.F."/>
            <person name="Oliveira U."/>
            <person name="Santos F.R."/>
            <person name="Vidigal T.H.D.A."/>
            <person name="Brescovit A.D."/>
            <person name="Santos A.J."/>
        </authorList>
    </citation>
    <scope>NUCLEOTIDE SEQUENCE</scope>
    <source>
        <tissue evidence="1">Shoot tissue taken approximately 20 cm above the soil surface</tissue>
    </source>
</reference>
<evidence type="ECO:0000313" key="1">
    <source>
        <dbReference type="EMBL" id="JAD41611.1"/>
    </source>
</evidence>
<proteinExistence type="predicted"/>
<name>A0A0A8ZS63_ARUDO</name>